<accession>A0A1S1LTT9</accession>
<comment type="caution">
    <text evidence="1">The sequence shown here is derived from an EMBL/GenBank/DDBJ whole genome shotgun (WGS) entry which is preliminary data.</text>
</comment>
<proteinExistence type="predicted"/>
<dbReference type="Proteomes" id="UP000179441">
    <property type="component" value="Unassembled WGS sequence"/>
</dbReference>
<dbReference type="AlphaFoldDB" id="A0A1S1LTT9"/>
<keyword evidence="2" id="KW-1185">Reference proteome</keyword>
<organism evidence="1 2">
    <name type="scientific">Mycobacteroides chelonae</name>
    <name type="common">Mycobacterium chelonae</name>
    <dbReference type="NCBI Taxonomy" id="1774"/>
    <lineage>
        <taxon>Bacteria</taxon>
        <taxon>Bacillati</taxon>
        <taxon>Actinomycetota</taxon>
        <taxon>Actinomycetes</taxon>
        <taxon>Mycobacteriales</taxon>
        <taxon>Mycobacteriaceae</taxon>
        <taxon>Mycobacteroides</taxon>
    </lineage>
</organism>
<evidence type="ECO:0000313" key="2">
    <source>
        <dbReference type="Proteomes" id="UP000179441"/>
    </source>
</evidence>
<dbReference type="EMBL" id="MLIS01000136">
    <property type="protein sequence ID" value="OHU75769.1"/>
    <property type="molecule type" value="Genomic_DNA"/>
</dbReference>
<protein>
    <submittedName>
        <fullName evidence="1">Uncharacterized protein</fullName>
    </submittedName>
</protein>
<gene>
    <name evidence="1" type="ORF">BKG84_26890</name>
</gene>
<sequence length="97" mass="10929">MATAEDRELIQKIGDRSVEGLVGKLYLQMAESTRRQADEFVNPFKTAPPSNNPIEAFAMERMSQHMEEYRKGLAAGAQWMKLEGIQLYGGLPPETTR</sequence>
<evidence type="ECO:0000313" key="1">
    <source>
        <dbReference type="EMBL" id="OHU75769.1"/>
    </source>
</evidence>
<name>A0A1S1LTT9_MYCCH</name>
<reference evidence="1 2" key="1">
    <citation type="submission" date="2016-10" db="EMBL/GenBank/DDBJ databases">
        <title>Evaluation of Human, Veterinary and Environmental Mycobacterium chelonae Isolates by Core Genome Phylogenomic Analysis, Targeted Gene Comparison, and Anti-microbial Susceptibility Patterns: A Tale of Mistaken Identities.</title>
        <authorList>
            <person name="Fogelson S.B."/>
            <person name="Camus A.C."/>
            <person name="Lorenz W."/>
            <person name="Vasireddy R."/>
            <person name="Vasireddy S."/>
            <person name="Smith T."/>
            <person name="Brown-Elliott B.A."/>
            <person name="Wallace R.J.Jr."/>
            <person name="Hasan N.A."/>
            <person name="Reischl U."/>
            <person name="Sanchez S."/>
        </authorList>
    </citation>
    <scope>NUCLEOTIDE SEQUENCE [LARGE SCALE GENOMIC DNA]</scope>
    <source>
        <strain evidence="1 2">15518</strain>
    </source>
</reference>